<organism evidence="2 3">
    <name type="scientific">Nephila pilipes</name>
    <name type="common">Giant wood spider</name>
    <name type="synonym">Nephila maculata</name>
    <dbReference type="NCBI Taxonomy" id="299642"/>
    <lineage>
        <taxon>Eukaryota</taxon>
        <taxon>Metazoa</taxon>
        <taxon>Ecdysozoa</taxon>
        <taxon>Arthropoda</taxon>
        <taxon>Chelicerata</taxon>
        <taxon>Arachnida</taxon>
        <taxon>Araneae</taxon>
        <taxon>Araneomorphae</taxon>
        <taxon>Entelegynae</taxon>
        <taxon>Araneoidea</taxon>
        <taxon>Nephilidae</taxon>
        <taxon>Nephila</taxon>
    </lineage>
</organism>
<dbReference type="Proteomes" id="UP000887013">
    <property type="component" value="Unassembled WGS sequence"/>
</dbReference>
<accession>A0A8X6TTM7</accession>
<keyword evidence="3" id="KW-1185">Reference proteome</keyword>
<evidence type="ECO:0000256" key="1">
    <source>
        <dbReference type="SAM" id="MobiDB-lite"/>
    </source>
</evidence>
<protein>
    <submittedName>
        <fullName evidence="2">Uncharacterized protein</fullName>
    </submittedName>
</protein>
<name>A0A8X6TTM7_NEPPI</name>
<sequence length="68" mass="7840">MEKFLRRKDSFSRTDDEEPSKKPKEGSEKKVRRTTLNMDSRGVVTKRHQDLSASFAAISAIKRVNDTQ</sequence>
<gene>
    <name evidence="2" type="ORF">NPIL_106281</name>
</gene>
<evidence type="ECO:0000313" key="3">
    <source>
        <dbReference type="Proteomes" id="UP000887013"/>
    </source>
</evidence>
<feature type="compositionally biased region" description="Basic and acidic residues" evidence="1">
    <location>
        <begin position="1"/>
        <end position="29"/>
    </location>
</feature>
<comment type="caution">
    <text evidence="2">The sequence shown here is derived from an EMBL/GenBank/DDBJ whole genome shotgun (WGS) entry which is preliminary data.</text>
</comment>
<feature type="region of interest" description="Disordered" evidence="1">
    <location>
        <begin position="1"/>
        <end position="34"/>
    </location>
</feature>
<dbReference type="EMBL" id="BMAW01017611">
    <property type="protein sequence ID" value="GFT54805.1"/>
    <property type="molecule type" value="Genomic_DNA"/>
</dbReference>
<dbReference type="AlphaFoldDB" id="A0A8X6TTM7"/>
<evidence type="ECO:0000313" key="2">
    <source>
        <dbReference type="EMBL" id="GFT54805.1"/>
    </source>
</evidence>
<reference evidence="2" key="1">
    <citation type="submission" date="2020-08" db="EMBL/GenBank/DDBJ databases">
        <title>Multicomponent nature underlies the extraordinary mechanical properties of spider dragline silk.</title>
        <authorList>
            <person name="Kono N."/>
            <person name="Nakamura H."/>
            <person name="Mori M."/>
            <person name="Yoshida Y."/>
            <person name="Ohtoshi R."/>
            <person name="Malay A.D."/>
            <person name="Moran D.A.P."/>
            <person name="Tomita M."/>
            <person name="Numata K."/>
            <person name="Arakawa K."/>
        </authorList>
    </citation>
    <scope>NUCLEOTIDE SEQUENCE</scope>
</reference>
<proteinExistence type="predicted"/>